<proteinExistence type="predicted"/>
<reference evidence="1 2" key="1">
    <citation type="submission" date="2008-02" db="EMBL/GenBank/DDBJ databases">
        <title>Annotation of Escherichia albertii TW07627.</title>
        <authorList>
            <person name="Sutton G."/>
            <person name="Whittam T.S."/>
            <person name="Sebastian Y."/>
        </authorList>
    </citation>
    <scope>NUCLEOTIDE SEQUENCE [LARGE SCALE GENOMIC DNA]</scope>
    <source>
        <strain evidence="1 2">TW07627</strain>
    </source>
</reference>
<comment type="caution">
    <text evidence="1">The sequence shown here is derived from an EMBL/GenBank/DDBJ whole genome shotgun (WGS) entry which is preliminary data.</text>
</comment>
<gene>
    <name evidence="1" type="ORF">ESCAB7627_0677</name>
</gene>
<dbReference type="EMBL" id="ABKX01000001">
    <property type="protein sequence ID" value="EDS93759.1"/>
    <property type="molecule type" value="Genomic_DNA"/>
</dbReference>
<evidence type="ECO:0000313" key="2">
    <source>
        <dbReference type="Proteomes" id="UP000003042"/>
    </source>
</evidence>
<name>A0ABC9NUA6_ESCAT</name>
<evidence type="ECO:0000313" key="1">
    <source>
        <dbReference type="EMBL" id="EDS93759.1"/>
    </source>
</evidence>
<dbReference type="Proteomes" id="UP000003042">
    <property type="component" value="Unassembled WGS sequence"/>
</dbReference>
<accession>A0ABC9NUA6</accession>
<sequence>MLTGSIKSILWNIFLQYLVKCDDKSDDFFYFFENNRIKS</sequence>
<dbReference type="AlphaFoldDB" id="A0ABC9NUA6"/>
<protein>
    <submittedName>
        <fullName evidence="1">Uncharacterized protein</fullName>
    </submittedName>
</protein>
<organism evidence="1 2">
    <name type="scientific">Escherichia albertii (strain TW07627)</name>
    <dbReference type="NCBI Taxonomy" id="502347"/>
    <lineage>
        <taxon>Bacteria</taxon>
        <taxon>Pseudomonadati</taxon>
        <taxon>Pseudomonadota</taxon>
        <taxon>Gammaproteobacteria</taxon>
        <taxon>Enterobacterales</taxon>
        <taxon>Enterobacteriaceae</taxon>
        <taxon>Escherichia</taxon>
    </lineage>
</organism>